<evidence type="ECO:0000313" key="2">
    <source>
        <dbReference type="Proteomes" id="UP001153050"/>
    </source>
</evidence>
<evidence type="ECO:0000313" key="1">
    <source>
        <dbReference type="EMBL" id="CAH2407481.1"/>
    </source>
</evidence>
<proteinExistence type="predicted"/>
<protein>
    <submittedName>
        <fullName evidence="1">Uncharacterized protein</fullName>
    </submittedName>
</protein>
<keyword evidence="2" id="KW-1185">Reference proteome</keyword>
<comment type="caution">
    <text evidence="1">The sequence shown here is derived from an EMBL/GenBank/DDBJ whole genome shotgun (WGS) entry which is preliminary data.</text>
</comment>
<organism evidence="1 2">
    <name type="scientific">Mesorhizobium escarrei</name>
    <dbReference type="NCBI Taxonomy" id="666018"/>
    <lineage>
        <taxon>Bacteria</taxon>
        <taxon>Pseudomonadati</taxon>
        <taxon>Pseudomonadota</taxon>
        <taxon>Alphaproteobacteria</taxon>
        <taxon>Hyphomicrobiales</taxon>
        <taxon>Phyllobacteriaceae</taxon>
        <taxon>Mesorhizobium</taxon>
    </lineage>
</organism>
<dbReference type="Proteomes" id="UP001153050">
    <property type="component" value="Unassembled WGS sequence"/>
</dbReference>
<reference evidence="1 2" key="1">
    <citation type="submission" date="2022-03" db="EMBL/GenBank/DDBJ databases">
        <authorList>
            <person name="Brunel B."/>
        </authorList>
    </citation>
    <scope>NUCLEOTIDE SEQUENCE [LARGE SCALE GENOMIC DNA]</scope>
    <source>
        <strain evidence="1">STM5069sample</strain>
    </source>
</reference>
<name>A0ABN8KB29_9HYPH</name>
<sequence length="138" mass="16186">MNRTIVDALKVKLTAGEEALRETAERSIRRPTICSFVPGRRVLQLLHDEARQPFCRRLHWLAQNELLGWKPLQQNNKLFATRFEEAASEVARVIARPQQFARTRLVRKNVEMALPMEELLGRHLRRDDFTRRVGQDET</sequence>
<dbReference type="RefSeq" id="WP_254021248.1">
    <property type="nucleotide sequence ID" value="NZ_CAKXZT010000157.1"/>
</dbReference>
<gene>
    <name evidence="1" type="ORF">MES5069_60111</name>
</gene>
<dbReference type="EMBL" id="CAKXZT010000157">
    <property type="protein sequence ID" value="CAH2407481.1"/>
    <property type="molecule type" value="Genomic_DNA"/>
</dbReference>
<accession>A0ABN8KB29</accession>